<dbReference type="GO" id="GO:0046872">
    <property type="term" value="F:metal ion binding"/>
    <property type="evidence" value="ECO:0007669"/>
    <property type="project" value="UniProtKB-KW"/>
</dbReference>
<dbReference type="InterPro" id="IPR005265">
    <property type="entry name" value="HemJ-like"/>
</dbReference>
<evidence type="ECO:0000256" key="2">
    <source>
        <dbReference type="ARBA" id="ARBA00004651"/>
    </source>
</evidence>
<keyword evidence="5 12" id="KW-0812">Transmembrane</keyword>
<gene>
    <name evidence="13" type="ORF">LCGC14_0030280</name>
</gene>
<keyword evidence="10 12" id="KW-0472">Membrane</keyword>
<evidence type="ECO:0000256" key="3">
    <source>
        <dbReference type="ARBA" id="ARBA00022475"/>
    </source>
</evidence>
<dbReference type="GO" id="GO:0005886">
    <property type="term" value="C:plasma membrane"/>
    <property type="evidence" value="ECO:0007669"/>
    <property type="project" value="UniProtKB-SubCell"/>
</dbReference>
<dbReference type="PANTHER" id="PTHR40255">
    <property type="entry name" value="UPF0093 MEMBRANE PROTEIN SLR1790"/>
    <property type="match status" value="1"/>
</dbReference>
<evidence type="ECO:0000256" key="7">
    <source>
        <dbReference type="ARBA" id="ARBA00022989"/>
    </source>
</evidence>
<feature type="transmembrane region" description="Helical" evidence="12">
    <location>
        <begin position="78"/>
        <end position="102"/>
    </location>
</feature>
<dbReference type="EMBL" id="LAZR01000006">
    <property type="protein sequence ID" value="KKO09535.1"/>
    <property type="molecule type" value="Genomic_DNA"/>
</dbReference>
<dbReference type="PANTHER" id="PTHR40255:SF1">
    <property type="entry name" value="PROTOPORPHYRINOGEN IX OXIDASE"/>
    <property type="match status" value="1"/>
</dbReference>
<keyword evidence="6" id="KW-0479">Metal-binding</keyword>
<feature type="transmembrane region" description="Helical" evidence="12">
    <location>
        <begin position="114"/>
        <end position="135"/>
    </location>
</feature>
<dbReference type="GO" id="GO:0016491">
    <property type="term" value="F:oxidoreductase activity"/>
    <property type="evidence" value="ECO:0007669"/>
    <property type="project" value="UniProtKB-KW"/>
</dbReference>
<protein>
    <recommendedName>
        <fullName evidence="14">Protoporphyrinogen IX oxidase</fullName>
    </recommendedName>
</protein>
<comment type="pathway">
    <text evidence="11">Porphyrin-containing compound metabolism.</text>
</comment>
<evidence type="ECO:0000256" key="10">
    <source>
        <dbReference type="ARBA" id="ARBA00023136"/>
    </source>
</evidence>
<evidence type="ECO:0000256" key="5">
    <source>
        <dbReference type="ARBA" id="ARBA00022692"/>
    </source>
</evidence>
<keyword evidence="9" id="KW-0408">Iron</keyword>
<evidence type="ECO:0000313" key="13">
    <source>
        <dbReference type="EMBL" id="KKO09535.1"/>
    </source>
</evidence>
<evidence type="ECO:0000256" key="9">
    <source>
        <dbReference type="ARBA" id="ARBA00023004"/>
    </source>
</evidence>
<evidence type="ECO:0008006" key="14">
    <source>
        <dbReference type="Google" id="ProtNLM"/>
    </source>
</evidence>
<dbReference type="PIRSF" id="PIRSF004638">
    <property type="entry name" value="UCP004638"/>
    <property type="match status" value="1"/>
</dbReference>
<keyword evidence="3" id="KW-1003">Cell membrane</keyword>
<evidence type="ECO:0000256" key="11">
    <source>
        <dbReference type="ARBA" id="ARBA00023444"/>
    </source>
</evidence>
<evidence type="ECO:0000256" key="4">
    <source>
        <dbReference type="ARBA" id="ARBA00022617"/>
    </source>
</evidence>
<evidence type="ECO:0000256" key="12">
    <source>
        <dbReference type="SAM" id="Phobius"/>
    </source>
</evidence>
<organism evidence="13">
    <name type="scientific">marine sediment metagenome</name>
    <dbReference type="NCBI Taxonomy" id="412755"/>
    <lineage>
        <taxon>unclassified sequences</taxon>
        <taxon>metagenomes</taxon>
        <taxon>ecological metagenomes</taxon>
    </lineage>
</organism>
<evidence type="ECO:0000256" key="8">
    <source>
        <dbReference type="ARBA" id="ARBA00023002"/>
    </source>
</evidence>
<reference evidence="13" key="1">
    <citation type="journal article" date="2015" name="Nature">
        <title>Complex archaea that bridge the gap between prokaryotes and eukaryotes.</title>
        <authorList>
            <person name="Spang A."/>
            <person name="Saw J.H."/>
            <person name="Jorgensen S.L."/>
            <person name="Zaremba-Niedzwiedzka K."/>
            <person name="Martijn J."/>
            <person name="Lind A.E."/>
            <person name="van Eijk R."/>
            <person name="Schleper C."/>
            <person name="Guy L."/>
            <person name="Ettema T.J."/>
        </authorList>
    </citation>
    <scope>NUCLEOTIDE SEQUENCE</scope>
</reference>
<comment type="caution">
    <text evidence="13">The sequence shown here is derived from an EMBL/GenBank/DDBJ whole genome shotgun (WGS) entry which is preliminary data.</text>
</comment>
<dbReference type="AlphaFoldDB" id="A0A0F9VZL1"/>
<sequence length="144" mass="15562">MLWFLVLHIMALLFWAASLLYLPALIAGSVARDTHITEPAAQFDSISRFVFTHVATPAALVAIIAGTLVFLVDHTVDGWLVAKLTLVTALVLSHTLAGMLILRAEAANGKPVLRWCWVLGAVVSLLIGGIIWVVLAKPPIEDFL</sequence>
<feature type="transmembrane region" description="Helical" evidence="12">
    <location>
        <begin position="6"/>
        <end position="28"/>
    </location>
</feature>
<keyword evidence="4" id="KW-0349">Heme</keyword>
<evidence type="ECO:0000256" key="1">
    <source>
        <dbReference type="ARBA" id="ARBA00001970"/>
    </source>
</evidence>
<dbReference type="Pfam" id="PF03653">
    <property type="entry name" value="UPF0093"/>
    <property type="match status" value="1"/>
</dbReference>
<accession>A0A0F9VZL1</accession>
<feature type="transmembrane region" description="Helical" evidence="12">
    <location>
        <begin position="49"/>
        <end position="72"/>
    </location>
</feature>
<proteinExistence type="predicted"/>
<evidence type="ECO:0000256" key="6">
    <source>
        <dbReference type="ARBA" id="ARBA00022723"/>
    </source>
</evidence>
<keyword evidence="8" id="KW-0560">Oxidoreductase</keyword>
<keyword evidence="7 12" id="KW-1133">Transmembrane helix</keyword>
<comment type="cofactor">
    <cofactor evidence="1">
        <name>heme b</name>
        <dbReference type="ChEBI" id="CHEBI:60344"/>
    </cofactor>
</comment>
<name>A0A0F9VZL1_9ZZZZ</name>
<comment type="subcellular location">
    <subcellularLocation>
        <location evidence="2">Cell membrane</location>
        <topology evidence="2">Multi-pass membrane protein</topology>
    </subcellularLocation>
</comment>